<proteinExistence type="predicted"/>
<comment type="caution">
    <text evidence="3">The sequence shown here is derived from an EMBL/GenBank/DDBJ whole genome shotgun (WGS) entry which is preliminary data.</text>
</comment>
<dbReference type="InterPro" id="IPR016039">
    <property type="entry name" value="Thiolase-like"/>
</dbReference>
<protein>
    <submittedName>
        <fullName evidence="3">3-oxoacyl-[acyl-carrier-protein] synthase III C-terminal domain-containing protein</fullName>
    </submittedName>
</protein>
<evidence type="ECO:0000313" key="3">
    <source>
        <dbReference type="EMBL" id="MFD1050755.1"/>
    </source>
</evidence>
<dbReference type="EMBL" id="JBHTIS010003067">
    <property type="protein sequence ID" value="MFD1050755.1"/>
    <property type="molecule type" value="Genomic_DNA"/>
</dbReference>
<feature type="domain" description="Beta-ketoacyl-[acyl-carrier-protein] synthase III C-terminal" evidence="2">
    <location>
        <begin position="45"/>
        <end position="133"/>
    </location>
</feature>
<evidence type="ECO:0000259" key="2">
    <source>
        <dbReference type="Pfam" id="PF08541"/>
    </source>
</evidence>
<keyword evidence="1" id="KW-0808">Transferase</keyword>
<evidence type="ECO:0000256" key="1">
    <source>
        <dbReference type="ARBA" id="ARBA00022679"/>
    </source>
</evidence>
<keyword evidence="4" id="KW-1185">Reference proteome</keyword>
<reference evidence="4" key="1">
    <citation type="journal article" date="2019" name="Int. J. Syst. Evol. Microbiol.">
        <title>The Global Catalogue of Microorganisms (GCM) 10K type strain sequencing project: providing services to taxonomists for standard genome sequencing and annotation.</title>
        <authorList>
            <consortium name="The Broad Institute Genomics Platform"/>
            <consortium name="The Broad Institute Genome Sequencing Center for Infectious Disease"/>
            <person name="Wu L."/>
            <person name="Ma J."/>
        </authorList>
    </citation>
    <scope>NUCLEOTIDE SEQUENCE [LARGE SCALE GENOMIC DNA]</scope>
    <source>
        <strain evidence="4">JCM 31486</strain>
    </source>
</reference>
<sequence length="137" mass="14844">PVVLGSAHHTHGEFHATRYMSTDLFARYRKEYGPFLAAVIRDAVQDAGLSLDDVSLVLPHNVNRFSWTVVARDLPLPLSRIYLDSVPLIGHCFCADPFVNLEWARASGRVVPGSVVVLASAGQGGTFGAVVLRVDSD</sequence>
<dbReference type="InterPro" id="IPR013747">
    <property type="entry name" value="ACP_syn_III_C"/>
</dbReference>
<feature type="non-terminal residue" evidence="3">
    <location>
        <position position="1"/>
    </location>
</feature>
<dbReference type="Pfam" id="PF08541">
    <property type="entry name" value="ACP_syn_III_C"/>
    <property type="match status" value="1"/>
</dbReference>
<evidence type="ECO:0000313" key="4">
    <source>
        <dbReference type="Proteomes" id="UP001597045"/>
    </source>
</evidence>
<dbReference type="SUPFAM" id="SSF53901">
    <property type="entry name" value="Thiolase-like"/>
    <property type="match status" value="1"/>
</dbReference>
<accession>A0ABW3MNN7</accession>
<organism evidence="3 4">
    <name type="scientific">Kibdelosporangium lantanae</name>
    <dbReference type="NCBI Taxonomy" id="1497396"/>
    <lineage>
        <taxon>Bacteria</taxon>
        <taxon>Bacillati</taxon>
        <taxon>Actinomycetota</taxon>
        <taxon>Actinomycetes</taxon>
        <taxon>Pseudonocardiales</taxon>
        <taxon>Pseudonocardiaceae</taxon>
        <taxon>Kibdelosporangium</taxon>
    </lineage>
</organism>
<gene>
    <name evidence="3" type="ORF">ACFQ1S_37115</name>
</gene>
<dbReference type="Gene3D" id="3.40.47.10">
    <property type="match status" value="1"/>
</dbReference>
<name>A0ABW3MNN7_9PSEU</name>
<dbReference type="Proteomes" id="UP001597045">
    <property type="component" value="Unassembled WGS sequence"/>
</dbReference>